<evidence type="ECO:0000313" key="1">
    <source>
        <dbReference type="EMBL" id="OLO67511.1"/>
    </source>
</evidence>
<dbReference type="SUPFAM" id="SSF53756">
    <property type="entry name" value="UDP-Glycosyltransferase/glycogen phosphorylase"/>
    <property type="match status" value="1"/>
</dbReference>
<dbReference type="GO" id="GO:0016758">
    <property type="term" value="F:hexosyltransferase activity"/>
    <property type="evidence" value="ECO:0007669"/>
    <property type="project" value="TreeGrafter"/>
</dbReference>
<reference evidence="1 2" key="1">
    <citation type="submission" date="2016-12" db="EMBL/GenBank/DDBJ databases">
        <title>Genomic comparison of strains in the 'Actinomyces naeslundii' group.</title>
        <authorList>
            <person name="Mughal S.R."/>
            <person name="Do T."/>
            <person name="Gilbert S.C."/>
            <person name="Witherden E.A."/>
            <person name="Didelot X."/>
            <person name="Beighton D."/>
        </authorList>
    </citation>
    <scope>NUCLEOTIDE SEQUENCE [LARGE SCALE GENOMIC DNA]</scope>
    <source>
        <strain evidence="1 2">WE8B-23</strain>
    </source>
</reference>
<dbReference type="InterPro" id="IPR050194">
    <property type="entry name" value="Glycosyltransferase_grp1"/>
</dbReference>
<dbReference type="OrthoDB" id="3180470at2"/>
<dbReference type="AlphaFoldDB" id="A0A1Q8WL00"/>
<name>A0A1Q8WL00_9ACTO</name>
<gene>
    <name evidence="1" type="ORF">BKH20_10505</name>
</gene>
<keyword evidence="1" id="KW-0808">Transferase</keyword>
<organism evidence="1 2">
    <name type="scientific">Actinomyces oris</name>
    <dbReference type="NCBI Taxonomy" id="544580"/>
    <lineage>
        <taxon>Bacteria</taxon>
        <taxon>Bacillati</taxon>
        <taxon>Actinomycetota</taxon>
        <taxon>Actinomycetes</taxon>
        <taxon>Actinomycetales</taxon>
        <taxon>Actinomycetaceae</taxon>
        <taxon>Actinomyces</taxon>
    </lineage>
</organism>
<proteinExistence type="predicted"/>
<sequence length="424" mass="45456">MRILLLTHYWAPEVGAPQHRWNRLAKALISRGHELAVLAPAPHYPGGHLLQGGQAHMPGSIRRDVTGAMVHRTIFRPYSSGVCARGVDQMVAAADSVRLGVGRFRGVNRPDVVLGSVPGLPTLPAALAVGRVLHRPVVVELRDAWPDLLLSAAQWSQAPDCPTAVAQARRARRLHVVGRGARCLLPPLITRLEREAAAVVTTTDSFAQVLRSRGVSRVVTVRNTGATVQAGRTGADRHRSDGVLKVLYLGTVGRAQGLGFAVRAAHIAQRNGTPVVLRIVGDGAQLQEVATLARRLGAPVEIHPAVPWTEVDQHYAWADTALVSLQNWPAMSVTVPSKLYEIMSAGVHVCASVDGEARRIVEDAGCGDVTAPQDPQALASLWCALAADRSRLDVAGGRRWLADHADAEAMTDRYESLLRQVAGD</sequence>
<accession>A0A1Q8WL00</accession>
<dbReference type="CDD" id="cd03794">
    <property type="entry name" value="GT4_WbuB-like"/>
    <property type="match status" value="1"/>
</dbReference>
<dbReference type="EMBL" id="MSKS01000038">
    <property type="protein sequence ID" value="OLO67511.1"/>
    <property type="molecule type" value="Genomic_DNA"/>
</dbReference>
<evidence type="ECO:0000313" key="2">
    <source>
        <dbReference type="Proteomes" id="UP000185963"/>
    </source>
</evidence>
<dbReference type="Gene3D" id="3.40.50.2000">
    <property type="entry name" value="Glycogen Phosphorylase B"/>
    <property type="match status" value="2"/>
</dbReference>
<comment type="caution">
    <text evidence="1">The sequence shown here is derived from an EMBL/GenBank/DDBJ whole genome shotgun (WGS) entry which is preliminary data.</text>
</comment>
<dbReference type="RefSeq" id="WP_075391019.1">
    <property type="nucleotide sequence ID" value="NZ_MSKS01000038.1"/>
</dbReference>
<protein>
    <submittedName>
        <fullName evidence="1">Glycosyltransferase WbuB</fullName>
    </submittedName>
</protein>
<dbReference type="Proteomes" id="UP000185963">
    <property type="component" value="Unassembled WGS sequence"/>
</dbReference>
<dbReference type="PANTHER" id="PTHR45947:SF3">
    <property type="entry name" value="SULFOQUINOVOSYL TRANSFERASE SQD2"/>
    <property type="match status" value="1"/>
</dbReference>
<dbReference type="PANTHER" id="PTHR45947">
    <property type="entry name" value="SULFOQUINOVOSYL TRANSFERASE SQD2"/>
    <property type="match status" value="1"/>
</dbReference>
<dbReference type="Pfam" id="PF13692">
    <property type="entry name" value="Glyco_trans_1_4"/>
    <property type="match status" value="1"/>
</dbReference>